<dbReference type="PANTHER" id="PTHR42829">
    <property type="entry name" value="NADH-UBIQUINONE OXIDOREDUCTASE CHAIN 5"/>
    <property type="match status" value="1"/>
</dbReference>
<comment type="subcellular location">
    <subcellularLocation>
        <location evidence="1">Endomembrane system</location>
        <topology evidence="1">Multi-pass membrane protein</topology>
    </subcellularLocation>
    <subcellularLocation>
        <location evidence="5">Membrane</location>
        <topology evidence="5">Multi-pass membrane protein</topology>
    </subcellularLocation>
</comment>
<keyword evidence="4 6" id="KW-0472">Membrane</keyword>
<keyword evidence="9" id="KW-0830">Ubiquinone</keyword>
<evidence type="ECO:0000256" key="5">
    <source>
        <dbReference type="RuleBase" id="RU000320"/>
    </source>
</evidence>
<feature type="domain" description="NADH-Ubiquinone oxidoreductase (complex I) chain 5 N-terminal" evidence="8">
    <location>
        <begin position="73"/>
        <end position="123"/>
    </location>
</feature>
<comment type="caution">
    <text evidence="9">The sequence shown here is derived from an EMBL/GenBank/DDBJ whole genome shotgun (WGS) entry which is preliminary data.</text>
</comment>
<dbReference type="Pfam" id="PF00662">
    <property type="entry name" value="Proton_antipo_N"/>
    <property type="match status" value="1"/>
</dbReference>
<protein>
    <submittedName>
        <fullName evidence="9">NADH-ubiquinone oxidoreductase (Complex I) subunit 5</fullName>
    </submittedName>
</protein>
<dbReference type="Pfam" id="PF00361">
    <property type="entry name" value="Proton_antipo_M"/>
    <property type="match status" value="1"/>
</dbReference>
<dbReference type="InterPro" id="IPR001750">
    <property type="entry name" value="ND/Mrp_TM"/>
</dbReference>
<dbReference type="InterPro" id="IPR001516">
    <property type="entry name" value="Proton_antipo_N"/>
</dbReference>
<evidence type="ECO:0000256" key="3">
    <source>
        <dbReference type="ARBA" id="ARBA00022989"/>
    </source>
</evidence>
<dbReference type="GO" id="GO:0015990">
    <property type="term" value="P:electron transport coupled proton transport"/>
    <property type="evidence" value="ECO:0007669"/>
    <property type="project" value="TreeGrafter"/>
</dbReference>
<evidence type="ECO:0000259" key="7">
    <source>
        <dbReference type="Pfam" id="PF00361"/>
    </source>
</evidence>
<dbReference type="PANTHER" id="PTHR42829:SF2">
    <property type="entry name" value="NADH-UBIQUINONE OXIDOREDUCTASE CHAIN 5"/>
    <property type="match status" value="1"/>
</dbReference>
<dbReference type="GO" id="GO:0003954">
    <property type="term" value="F:NADH dehydrogenase activity"/>
    <property type="evidence" value="ECO:0007669"/>
    <property type="project" value="TreeGrafter"/>
</dbReference>
<reference evidence="9 10" key="1">
    <citation type="submission" date="2018-02" db="EMBL/GenBank/DDBJ databases">
        <title>Subsurface microbial communities from deep shales in Ohio and West Virginia, USA.</title>
        <authorList>
            <person name="Wrighton K."/>
        </authorList>
    </citation>
    <scope>NUCLEOTIDE SEQUENCE [LARGE SCALE GENOMIC DNA]</scope>
    <source>
        <strain evidence="9 10">OWC-DMM</strain>
    </source>
</reference>
<gene>
    <name evidence="9" type="ORF">B0F87_101573</name>
</gene>
<dbReference type="GO" id="GO:0012505">
    <property type="term" value="C:endomembrane system"/>
    <property type="evidence" value="ECO:0007669"/>
    <property type="project" value="UniProtKB-SubCell"/>
</dbReference>
<feature type="transmembrane region" description="Helical" evidence="6">
    <location>
        <begin position="6"/>
        <end position="28"/>
    </location>
</feature>
<feature type="transmembrane region" description="Helical" evidence="6">
    <location>
        <begin position="122"/>
        <end position="140"/>
    </location>
</feature>
<dbReference type="PRINTS" id="PR01434">
    <property type="entry name" value="NADHDHGNASE5"/>
</dbReference>
<accession>A0A2S6HLF5</accession>
<evidence type="ECO:0000313" key="10">
    <source>
        <dbReference type="Proteomes" id="UP000240010"/>
    </source>
</evidence>
<dbReference type="EMBL" id="PTIZ01000001">
    <property type="protein sequence ID" value="PPK78191.1"/>
    <property type="molecule type" value="Genomic_DNA"/>
</dbReference>
<evidence type="ECO:0000256" key="1">
    <source>
        <dbReference type="ARBA" id="ARBA00004127"/>
    </source>
</evidence>
<dbReference type="RefSeq" id="WP_104427537.1">
    <property type="nucleotide sequence ID" value="NZ_PTIZ01000001.1"/>
</dbReference>
<evidence type="ECO:0000313" key="9">
    <source>
        <dbReference type="EMBL" id="PPK78191.1"/>
    </source>
</evidence>
<dbReference type="InterPro" id="IPR003945">
    <property type="entry name" value="NU5C-like"/>
</dbReference>
<feature type="transmembrane region" description="Helical" evidence="6">
    <location>
        <begin position="281"/>
        <end position="299"/>
    </location>
</feature>
<sequence>MDALVVLIPLMPLIAASAIGMGHLFGVISGEADESITADIANWTISMSSLLALALLCIDLWGKNTGFYTVGHWLNSDTLDIQINFITGGFNVRLAALFSILLTIVTHFSVNYMHREAGYHRFFFILSLFSSAILLLVLSGNAVGTFIGWEVAGVCSYFLIAYAYDRPVAVANATRVFVTNRIGDAAFVLGAGLSYAWLDSVNWSNINAASEQLTPGEATAIALCFAVAAFAKSAQLPFTPWLARAMEGPTPSSAVFYGAVMVHAGVYLVILLRPIFEHAPLAMAVVAIVGLMTAVYGFVVGLTQTDVKSSLIFATSGQLGLMFLECGLGLWQLAGWHLCAHAVVRGYQFLTAPSLMHNMPSHYIESSRRKAPDHDHSRRLRRVGDVPAWVYVASLQRFWLDQITDWALVKPVRGLAHDLSYFDDHIVDRIMGAPAPAIRTISSLAQLEEQMIGAQLDNDSDNFAQGSGLAGKLTEWMAAVLHWFEDRFVLRGIGKNSINYGRELGHIANKFEQSVLRPRYLVLFVFITLLVAF</sequence>
<dbReference type="Proteomes" id="UP000240010">
    <property type="component" value="Unassembled WGS sequence"/>
</dbReference>
<dbReference type="GO" id="GO:0042773">
    <property type="term" value="P:ATP synthesis coupled electron transport"/>
    <property type="evidence" value="ECO:0007669"/>
    <property type="project" value="InterPro"/>
</dbReference>
<evidence type="ECO:0000259" key="8">
    <source>
        <dbReference type="Pfam" id="PF00662"/>
    </source>
</evidence>
<feature type="domain" description="NADH:quinone oxidoreductase/Mrp antiporter transmembrane" evidence="7">
    <location>
        <begin position="140"/>
        <end position="365"/>
    </location>
</feature>
<feature type="transmembrane region" description="Helical" evidence="6">
    <location>
        <begin position="40"/>
        <end position="61"/>
    </location>
</feature>
<feature type="transmembrane region" description="Helical" evidence="6">
    <location>
        <begin position="311"/>
        <end position="331"/>
    </location>
</feature>
<keyword evidence="3 6" id="KW-1133">Transmembrane helix</keyword>
<dbReference type="Gene3D" id="1.20.5.2700">
    <property type="match status" value="1"/>
</dbReference>
<organism evidence="9 10">
    <name type="scientific">Methylobacter tundripaludum</name>
    <dbReference type="NCBI Taxonomy" id="173365"/>
    <lineage>
        <taxon>Bacteria</taxon>
        <taxon>Pseudomonadati</taxon>
        <taxon>Pseudomonadota</taxon>
        <taxon>Gammaproteobacteria</taxon>
        <taxon>Methylococcales</taxon>
        <taxon>Methylococcaceae</taxon>
        <taxon>Methylobacter</taxon>
    </lineage>
</organism>
<name>A0A2S6HLF5_9GAMM</name>
<proteinExistence type="predicted"/>
<dbReference type="GO" id="GO:0016020">
    <property type="term" value="C:membrane"/>
    <property type="evidence" value="ECO:0007669"/>
    <property type="project" value="UniProtKB-SubCell"/>
</dbReference>
<keyword evidence="2 5" id="KW-0812">Transmembrane</keyword>
<dbReference type="GO" id="GO:0008137">
    <property type="term" value="F:NADH dehydrogenase (ubiquinone) activity"/>
    <property type="evidence" value="ECO:0007669"/>
    <property type="project" value="InterPro"/>
</dbReference>
<feature type="transmembrane region" description="Helical" evidence="6">
    <location>
        <begin position="218"/>
        <end position="242"/>
    </location>
</feature>
<feature type="transmembrane region" description="Helical" evidence="6">
    <location>
        <begin position="146"/>
        <end position="164"/>
    </location>
</feature>
<feature type="transmembrane region" description="Helical" evidence="6">
    <location>
        <begin position="176"/>
        <end position="198"/>
    </location>
</feature>
<evidence type="ECO:0000256" key="4">
    <source>
        <dbReference type="ARBA" id="ARBA00023136"/>
    </source>
</evidence>
<feature type="transmembrane region" description="Helical" evidence="6">
    <location>
        <begin position="254"/>
        <end position="275"/>
    </location>
</feature>
<evidence type="ECO:0000256" key="6">
    <source>
        <dbReference type="SAM" id="Phobius"/>
    </source>
</evidence>
<dbReference type="AlphaFoldDB" id="A0A2S6HLF5"/>
<evidence type="ECO:0000256" key="2">
    <source>
        <dbReference type="ARBA" id="ARBA00022692"/>
    </source>
</evidence>
<feature type="transmembrane region" description="Helical" evidence="6">
    <location>
        <begin position="81"/>
        <end position="110"/>
    </location>
</feature>